<reference evidence="1" key="1">
    <citation type="submission" date="2023-10" db="EMBL/GenBank/DDBJ databases">
        <authorList>
            <person name="Domelevo Entfellner J.-B."/>
        </authorList>
    </citation>
    <scope>NUCLEOTIDE SEQUENCE</scope>
</reference>
<proteinExistence type="predicted"/>
<dbReference type="Gramene" id="rna-AYBTSS11_LOCUS23106">
    <property type="protein sequence ID" value="CAJ1971108.1"/>
    <property type="gene ID" value="gene-AYBTSS11_LOCUS23106"/>
</dbReference>
<sequence>MVSLNLNRSYTYVSTIRLLYNGNKAQVFTKPLPTPALNGKGRKDVKTTIPHPAQNYVNKIFTGKLPHQKIYQRESASNLNCLLPVVFGMAAQTRSLLPGDRSSLNLKL</sequence>
<protein>
    <submittedName>
        <fullName evidence="1">Uncharacterized protein</fullName>
    </submittedName>
</protein>
<name>A0AA86VRY5_9FABA</name>
<evidence type="ECO:0000313" key="2">
    <source>
        <dbReference type="Proteomes" id="UP001189624"/>
    </source>
</evidence>
<accession>A0AA86VRY5</accession>
<dbReference type="Proteomes" id="UP001189624">
    <property type="component" value="Chromosome 8"/>
</dbReference>
<keyword evidence="2" id="KW-1185">Reference proteome</keyword>
<dbReference type="AlphaFoldDB" id="A0AA86VRY5"/>
<organism evidence="1 2">
    <name type="scientific">Sphenostylis stenocarpa</name>
    <dbReference type="NCBI Taxonomy" id="92480"/>
    <lineage>
        <taxon>Eukaryota</taxon>
        <taxon>Viridiplantae</taxon>
        <taxon>Streptophyta</taxon>
        <taxon>Embryophyta</taxon>
        <taxon>Tracheophyta</taxon>
        <taxon>Spermatophyta</taxon>
        <taxon>Magnoliopsida</taxon>
        <taxon>eudicotyledons</taxon>
        <taxon>Gunneridae</taxon>
        <taxon>Pentapetalae</taxon>
        <taxon>rosids</taxon>
        <taxon>fabids</taxon>
        <taxon>Fabales</taxon>
        <taxon>Fabaceae</taxon>
        <taxon>Papilionoideae</taxon>
        <taxon>50 kb inversion clade</taxon>
        <taxon>NPAAA clade</taxon>
        <taxon>indigoferoid/millettioid clade</taxon>
        <taxon>Phaseoleae</taxon>
        <taxon>Sphenostylis</taxon>
    </lineage>
</organism>
<evidence type="ECO:0000313" key="1">
    <source>
        <dbReference type="EMBL" id="CAJ1971108.1"/>
    </source>
</evidence>
<gene>
    <name evidence="1" type="ORF">AYBTSS11_LOCUS23106</name>
</gene>
<dbReference type="EMBL" id="OY731405">
    <property type="protein sequence ID" value="CAJ1971108.1"/>
    <property type="molecule type" value="Genomic_DNA"/>
</dbReference>